<reference evidence="1" key="1">
    <citation type="journal article" date="2020" name="Stud. Mycol.">
        <title>101 Dothideomycetes genomes: a test case for predicting lifestyles and emergence of pathogens.</title>
        <authorList>
            <person name="Haridas S."/>
            <person name="Albert R."/>
            <person name="Binder M."/>
            <person name="Bloem J."/>
            <person name="Labutti K."/>
            <person name="Salamov A."/>
            <person name="Andreopoulos B."/>
            <person name="Baker S."/>
            <person name="Barry K."/>
            <person name="Bills G."/>
            <person name="Bluhm B."/>
            <person name="Cannon C."/>
            <person name="Castanera R."/>
            <person name="Culley D."/>
            <person name="Daum C."/>
            <person name="Ezra D."/>
            <person name="Gonzalez J."/>
            <person name="Henrissat B."/>
            <person name="Kuo A."/>
            <person name="Liang C."/>
            <person name="Lipzen A."/>
            <person name="Lutzoni F."/>
            <person name="Magnuson J."/>
            <person name="Mondo S."/>
            <person name="Nolan M."/>
            <person name="Ohm R."/>
            <person name="Pangilinan J."/>
            <person name="Park H.-J."/>
            <person name="Ramirez L."/>
            <person name="Alfaro M."/>
            <person name="Sun H."/>
            <person name="Tritt A."/>
            <person name="Yoshinaga Y."/>
            <person name="Zwiers L.-H."/>
            <person name="Turgeon B."/>
            <person name="Goodwin S."/>
            <person name="Spatafora J."/>
            <person name="Crous P."/>
            <person name="Grigoriev I."/>
        </authorList>
    </citation>
    <scope>NUCLEOTIDE SEQUENCE</scope>
    <source>
        <strain evidence="1">CBS 123094</strain>
    </source>
</reference>
<dbReference type="AlphaFoldDB" id="A0A6A5WUD9"/>
<dbReference type="Gene3D" id="1.10.10.10">
    <property type="entry name" value="Winged helix-like DNA-binding domain superfamily/Winged helix DNA-binding domain"/>
    <property type="match status" value="1"/>
</dbReference>
<evidence type="ECO:0000313" key="1">
    <source>
        <dbReference type="EMBL" id="KAF2005440.1"/>
    </source>
</evidence>
<dbReference type="EMBL" id="ML977563">
    <property type="protein sequence ID" value="KAF2005440.1"/>
    <property type="molecule type" value="Genomic_DNA"/>
</dbReference>
<organism evidence="1 2">
    <name type="scientific">Amniculicola lignicola CBS 123094</name>
    <dbReference type="NCBI Taxonomy" id="1392246"/>
    <lineage>
        <taxon>Eukaryota</taxon>
        <taxon>Fungi</taxon>
        <taxon>Dikarya</taxon>
        <taxon>Ascomycota</taxon>
        <taxon>Pezizomycotina</taxon>
        <taxon>Dothideomycetes</taxon>
        <taxon>Pleosporomycetidae</taxon>
        <taxon>Pleosporales</taxon>
        <taxon>Amniculicolaceae</taxon>
        <taxon>Amniculicola</taxon>
    </lineage>
</organism>
<name>A0A6A5WUD9_9PLEO</name>
<evidence type="ECO:0000313" key="2">
    <source>
        <dbReference type="Proteomes" id="UP000799779"/>
    </source>
</evidence>
<dbReference type="Pfam" id="PF13384">
    <property type="entry name" value="HTH_23"/>
    <property type="match status" value="1"/>
</dbReference>
<dbReference type="InterPro" id="IPR036388">
    <property type="entry name" value="WH-like_DNA-bd_sf"/>
</dbReference>
<protein>
    <submittedName>
        <fullName evidence="1">Uncharacterized protein</fullName>
    </submittedName>
</protein>
<keyword evidence="2" id="KW-1185">Reference proteome</keyword>
<sequence>MRRSFGTEISGNRRPGGELSPAARALVISKLEDGLSQQKIAIDLGISRGAVQDTISR</sequence>
<accession>A0A6A5WUD9</accession>
<proteinExistence type="predicted"/>
<dbReference type="OrthoDB" id="3796133at2759"/>
<gene>
    <name evidence="1" type="ORF">P154DRAFT_424631</name>
</gene>
<dbReference type="SUPFAM" id="SSF88659">
    <property type="entry name" value="Sigma3 and sigma4 domains of RNA polymerase sigma factors"/>
    <property type="match status" value="1"/>
</dbReference>
<dbReference type="Proteomes" id="UP000799779">
    <property type="component" value="Unassembled WGS sequence"/>
</dbReference>
<dbReference type="InterPro" id="IPR013324">
    <property type="entry name" value="RNA_pol_sigma_r3/r4-like"/>
</dbReference>